<dbReference type="GO" id="GO:0051499">
    <property type="term" value="F:D-aminoacyl-tRNA deacylase activity"/>
    <property type="evidence" value="ECO:0007669"/>
    <property type="project" value="InterPro"/>
</dbReference>
<organism evidence="1 2">
    <name type="scientific">Burkholderia vietnamiensis</name>
    <dbReference type="NCBI Taxonomy" id="60552"/>
    <lineage>
        <taxon>Bacteria</taxon>
        <taxon>Pseudomonadati</taxon>
        <taxon>Pseudomonadota</taxon>
        <taxon>Betaproteobacteria</taxon>
        <taxon>Burkholderiales</taxon>
        <taxon>Burkholderiaceae</taxon>
        <taxon>Burkholderia</taxon>
        <taxon>Burkholderia cepacia complex</taxon>
    </lineage>
</organism>
<gene>
    <name evidence="1" type="ORF">C6T65_18550</name>
</gene>
<dbReference type="InterPro" id="IPR007508">
    <property type="entry name" value="DtdA"/>
</dbReference>
<reference evidence="1 2" key="1">
    <citation type="submission" date="2018-03" db="EMBL/GenBank/DDBJ databases">
        <authorList>
            <person name="Nguyen K."/>
            <person name="Fouts D."/>
            <person name="Sutton G."/>
        </authorList>
    </citation>
    <scope>NUCLEOTIDE SEQUENCE [LARGE SCALE GENOMIC DNA]</scope>
    <source>
        <strain evidence="1 2">AU3578</strain>
    </source>
</reference>
<evidence type="ECO:0000313" key="2">
    <source>
        <dbReference type="Proteomes" id="UP000237632"/>
    </source>
</evidence>
<dbReference type="Proteomes" id="UP000237632">
    <property type="component" value="Unassembled WGS sequence"/>
</dbReference>
<protein>
    <submittedName>
        <fullName evidence="1">D-aminoacyl-tRNA deacylase</fullName>
    </submittedName>
</protein>
<dbReference type="EMBL" id="PVHK01000126">
    <property type="protein sequence ID" value="PRH41003.1"/>
    <property type="molecule type" value="Genomic_DNA"/>
</dbReference>
<accession>A0A132DHY8</accession>
<comment type="caution">
    <text evidence="1">The sequence shown here is derived from an EMBL/GenBank/DDBJ whole genome shotgun (WGS) entry which is preliminary data.</text>
</comment>
<name>A0A132DHY8_BURVI</name>
<dbReference type="Gene3D" id="3.40.630.50">
    <property type="entry name" value="AF0625-like"/>
    <property type="match status" value="1"/>
</dbReference>
<sequence>MNHIVLAFCTDLDKDPVSSRVLARLLASGIDWHADGVVDGRPILHMQSGAVRYSLLQLDNVFSHDYRRYAPLANSVFADADAIVIVNWHEGKNAPDRIFTIQTTGDMESGTFSPVDPAVTRSLFLAVEHARQQAGLDSYSTWMEATHWSGPLYGAQSGCLVSAVEPSVIDLEIGSTTDAWACPDAVDVLARALLTVGERIARPAISLLCIGGVHFEPGFTQLLRDYGDTQGLALSHVLPNHWLVAYGYDSPERLADLLACARSIKGGVDAIAFHDNLKGAHKQQVRSLASELGVPALSHRKLRSPDLAGLINDAKTVA</sequence>
<dbReference type="RefSeq" id="WP_059463122.1">
    <property type="nucleotide sequence ID" value="NZ_CADFEA010000001.1"/>
</dbReference>
<dbReference type="Gene3D" id="3.40.50.10700">
    <property type="entry name" value="AF0625-like"/>
    <property type="match status" value="1"/>
</dbReference>
<evidence type="ECO:0000313" key="1">
    <source>
        <dbReference type="EMBL" id="PRH41003.1"/>
    </source>
</evidence>
<dbReference type="AlphaFoldDB" id="A0A132DHY8"/>
<dbReference type="SUPFAM" id="SSF142535">
    <property type="entry name" value="AF0625-like"/>
    <property type="match status" value="1"/>
</dbReference>
<proteinExistence type="predicted"/>
<dbReference type="Pfam" id="PF04414">
    <property type="entry name" value="tRNA_deacylase"/>
    <property type="match status" value="1"/>
</dbReference>